<dbReference type="Pfam" id="PF12850">
    <property type="entry name" value="Metallophos_2"/>
    <property type="match status" value="1"/>
</dbReference>
<dbReference type="InterPro" id="IPR029052">
    <property type="entry name" value="Metallo-depent_PP-like"/>
</dbReference>
<name>A0A432MI99_9BACT</name>
<dbReference type="EMBL" id="RYZH01000029">
    <property type="protein sequence ID" value="RUL86852.1"/>
    <property type="molecule type" value="Genomic_DNA"/>
</dbReference>
<comment type="cofactor">
    <cofactor evidence="2">
        <name>a divalent metal cation</name>
        <dbReference type="ChEBI" id="CHEBI:60240"/>
    </cofactor>
</comment>
<protein>
    <recommendedName>
        <fullName evidence="2">Phosphoesterase</fullName>
        <ecNumber evidence="2">3.1.4.-</ecNumber>
    </recommendedName>
</protein>
<sequence length="162" mass="17615">MRIGILSDSHDQIDRTAAAVALLAAEGAESLVHCGDLTGPEVVHVVAASGLPCRYVLGNNDFDLEAVERAIAATGDLLLGWSAEFELGGRRLAVTHGHLSGEFRRLVRTAPDYLLFGHTHQRLDERDGPTRVINPGALHRARIWTVALLDLDSDVVQFHPVR</sequence>
<organism evidence="4 5">
    <name type="scientific">Tautonia sociabilis</name>
    <dbReference type="NCBI Taxonomy" id="2080755"/>
    <lineage>
        <taxon>Bacteria</taxon>
        <taxon>Pseudomonadati</taxon>
        <taxon>Planctomycetota</taxon>
        <taxon>Planctomycetia</taxon>
        <taxon>Isosphaerales</taxon>
        <taxon>Isosphaeraceae</taxon>
        <taxon>Tautonia</taxon>
    </lineage>
</organism>
<evidence type="ECO:0000256" key="1">
    <source>
        <dbReference type="ARBA" id="ARBA00008950"/>
    </source>
</evidence>
<dbReference type="InterPro" id="IPR000979">
    <property type="entry name" value="Phosphodiesterase_MJ0936/Vps29"/>
</dbReference>
<keyword evidence="5" id="KW-1185">Reference proteome</keyword>
<dbReference type="EC" id="3.1.4.-" evidence="2"/>
<evidence type="ECO:0000256" key="2">
    <source>
        <dbReference type="RuleBase" id="RU362039"/>
    </source>
</evidence>
<evidence type="ECO:0000259" key="3">
    <source>
        <dbReference type="Pfam" id="PF12850"/>
    </source>
</evidence>
<dbReference type="PANTHER" id="PTHR43165:SF1">
    <property type="entry name" value="PHOSPHODIESTERASE MJ0936"/>
    <property type="match status" value="1"/>
</dbReference>
<gene>
    <name evidence="4" type="ORF">TsocGM_15290</name>
</gene>
<dbReference type="PANTHER" id="PTHR43165">
    <property type="entry name" value="METALLOPHOSPHOESTERASE"/>
    <property type="match status" value="1"/>
</dbReference>
<evidence type="ECO:0000313" key="5">
    <source>
        <dbReference type="Proteomes" id="UP000280296"/>
    </source>
</evidence>
<dbReference type="OrthoDB" id="9800565at2"/>
<reference evidence="4 5" key="1">
    <citation type="submission" date="2018-12" db="EMBL/GenBank/DDBJ databases">
        <authorList>
            <person name="Toschakov S.V."/>
        </authorList>
    </citation>
    <scope>NUCLEOTIDE SEQUENCE [LARGE SCALE GENOMIC DNA]</scope>
    <source>
        <strain evidence="4 5">GM2012</strain>
    </source>
</reference>
<accession>A0A432MI99</accession>
<dbReference type="SUPFAM" id="SSF56300">
    <property type="entry name" value="Metallo-dependent phosphatases"/>
    <property type="match status" value="1"/>
</dbReference>
<evidence type="ECO:0000313" key="4">
    <source>
        <dbReference type="EMBL" id="RUL86852.1"/>
    </source>
</evidence>
<dbReference type="GO" id="GO:0016787">
    <property type="term" value="F:hydrolase activity"/>
    <property type="evidence" value="ECO:0007669"/>
    <property type="project" value="UniProtKB-UniRule"/>
</dbReference>
<comment type="similarity">
    <text evidence="1 2">Belongs to the metallophosphoesterase superfamily. YfcE family.</text>
</comment>
<dbReference type="InterPro" id="IPR053193">
    <property type="entry name" value="MetalloPDE_YfcE-like"/>
</dbReference>
<dbReference type="InterPro" id="IPR024654">
    <property type="entry name" value="Calcineurin-like_PHP_lpxH"/>
</dbReference>
<dbReference type="AlphaFoldDB" id="A0A432MI99"/>
<dbReference type="NCBIfam" id="TIGR00040">
    <property type="entry name" value="yfcE"/>
    <property type="match status" value="1"/>
</dbReference>
<comment type="caution">
    <text evidence="4">The sequence shown here is derived from an EMBL/GenBank/DDBJ whole genome shotgun (WGS) entry which is preliminary data.</text>
</comment>
<dbReference type="Gene3D" id="3.60.21.10">
    <property type="match status" value="1"/>
</dbReference>
<dbReference type="GO" id="GO:0046872">
    <property type="term" value="F:metal ion binding"/>
    <property type="evidence" value="ECO:0007669"/>
    <property type="project" value="UniProtKB-KW"/>
</dbReference>
<dbReference type="Proteomes" id="UP000280296">
    <property type="component" value="Unassembled WGS sequence"/>
</dbReference>
<dbReference type="RefSeq" id="WP_126726335.1">
    <property type="nucleotide sequence ID" value="NZ_RYZH01000029.1"/>
</dbReference>
<reference evidence="4 5" key="2">
    <citation type="submission" date="2019-01" db="EMBL/GenBank/DDBJ databases">
        <title>Tautonia sociabilis, a novel thermotolerant planctomycete of Isosphaeraceae family, isolated from a 4000 m deep subterranean habitat.</title>
        <authorList>
            <person name="Kovaleva O.L."/>
            <person name="Elcheninov A.G."/>
            <person name="Van Heerden E."/>
            <person name="Toshchakov S.V."/>
            <person name="Novikov A."/>
            <person name="Bonch-Osmolovskaya E.A."/>
            <person name="Kublanov I.V."/>
        </authorList>
    </citation>
    <scope>NUCLEOTIDE SEQUENCE [LARGE SCALE GENOMIC DNA]</scope>
    <source>
        <strain evidence="4 5">GM2012</strain>
    </source>
</reference>
<proteinExistence type="inferred from homology"/>
<keyword evidence="2" id="KW-0479">Metal-binding</keyword>
<feature type="domain" description="Calcineurin-like phosphoesterase" evidence="3">
    <location>
        <begin position="1"/>
        <end position="153"/>
    </location>
</feature>